<evidence type="ECO:0000313" key="6">
    <source>
        <dbReference type="Proteomes" id="UP000046392"/>
    </source>
</evidence>
<keyword evidence="3" id="KW-0347">Helicase</keyword>
<evidence type="ECO:0000256" key="4">
    <source>
        <dbReference type="ARBA" id="ARBA00022840"/>
    </source>
</evidence>
<keyword evidence="1" id="KW-0547">Nucleotide-binding</keyword>
<feature type="domain" description="Helicase ATP-binding" evidence="5">
    <location>
        <begin position="401"/>
        <end position="579"/>
    </location>
</feature>
<dbReference type="SMART" id="SM00487">
    <property type="entry name" value="DEXDc"/>
    <property type="match status" value="1"/>
</dbReference>
<dbReference type="InterPro" id="IPR044742">
    <property type="entry name" value="DEAD/DEAH_RhlB"/>
</dbReference>
<protein>
    <submittedName>
        <fullName evidence="7">Helicase ATP-binding domain-containing protein</fullName>
    </submittedName>
</protein>
<dbReference type="GO" id="GO:0003676">
    <property type="term" value="F:nucleic acid binding"/>
    <property type="evidence" value="ECO:0007669"/>
    <property type="project" value="InterPro"/>
</dbReference>
<keyword evidence="2" id="KW-0378">Hydrolase</keyword>
<dbReference type="InterPro" id="IPR027417">
    <property type="entry name" value="P-loop_NTPase"/>
</dbReference>
<evidence type="ECO:0000313" key="7">
    <source>
        <dbReference type="WBParaSite" id="SPAL_0000285700.2"/>
    </source>
</evidence>
<dbReference type="Pfam" id="PF00270">
    <property type="entry name" value="DEAD"/>
    <property type="match status" value="1"/>
</dbReference>
<dbReference type="WBParaSite" id="SPAL_0000285700.2">
    <property type="protein sequence ID" value="SPAL_0000285700.2"/>
    <property type="gene ID" value="SPAL_0000285700"/>
</dbReference>
<dbReference type="AlphaFoldDB" id="A0A0N5B9Y8"/>
<dbReference type="GO" id="GO:0016787">
    <property type="term" value="F:hydrolase activity"/>
    <property type="evidence" value="ECO:0007669"/>
    <property type="project" value="UniProtKB-KW"/>
</dbReference>
<name>A0A0N5B9Y8_STREA</name>
<evidence type="ECO:0000256" key="3">
    <source>
        <dbReference type="ARBA" id="ARBA00022806"/>
    </source>
</evidence>
<organism evidence="6 7">
    <name type="scientific">Strongyloides papillosus</name>
    <name type="common">Intestinal threadworm</name>
    <dbReference type="NCBI Taxonomy" id="174720"/>
    <lineage>
        <taxon>Eukaryota</taxon>
        <taxon>Metazoa</taxon>
        <taxon>Ecdysozoa</taxon>
        <taxon>Nematoda</taxon>
        <taxon>Chromadorea</taxon>
        <taxon>Rhabditida</taxon>
        <taxon>Tylenchina</taxon>
        <taxon>Panagrolaimomorpha</taxon>
        <taxon>Strongyloidoidea</taxon>
        <taxon>Strongyloididae</taxon>
        <taxon>Strongyloides</taxon>
    </lineage>
</organism>
<evidence type="ECO:0000256" key="1">
    <source>
        <dbReference type="ARBA" id="ARBA00022741"/>
    </source>
</evidence>
<evidence type="ECO:0000259" key="5">
    <source>
        <dbReference type="PROSITE" id="PS51192"/>
    </source>
</evidence>
<keyword evidence="6" id="KW-1185">Reference proteome</keyword>
<dbReference type="InterPro" id="IPR011545">
    <property type="entry name" value="DEAD/DEAH_box_helicase_dom"/>
</dbReference>
<evidence type="ECO:0000256" key="2">
    <source>
        <dbReference type="ARBA" id="ARBA00022801"/>
    </source>
</evidence>
<dbReference type="SUPFAM" id="SSF52540">
    <property type="entry name" value="P-loop containing nucleoside triphosphate hydrolases"/>
    <property type="match status" value="1"/>
</dbReference>
<sequence>MAYQQYNTQYNGVKPQYTRYDQNEMNGDFNNRGFNNQNKNNFQYGNNNDYDYYNPNHRQEPISRGGFDMKPDSSVHSLKTCTSSGSFGIVKGNSSDYKCYECSKPSYQTEKVPFSFKNLQGIDSIQPFMPKHLEKRNGFTMFQGQNEYIKDVENFEGPKYEKRMEIEPKKEIPYERKPLDTPLYVDVSTKYDIIPPQLLTPIPSLNGTQNCSDFKYYSDYDNNPSIGNNFHIVDNDFNNLYEHGGKISSDYKQEENKDETINNNLMEVKKENKNQVFETDIDFTQCSLDERIDFKNNTHETKSEIISSPLQSKIDVVQVPSDKKGESDQTFDINNVVTKNLNLIEVKNEIPDSVSFVRAHLTNESNETLKSWLETNCDKDVIRKIIETGYEIPEKISSLIVPIIHKNRDLIVEVEDGPSKYISFLLPIIDDILKNSFENQSNEPIALVLSSSKESVLKFSEMTEKLIQETSITFSKCYGQYPIRQNLDELKGGCNILVSTPGRLIHFLKSGDISLENIKYLVVDEVDKMIECGFQEIITNILNEHNCSKKENRVNIVAATKFSSDFNELLSIIMRNTYTMVLKDITNDLGRYKIKTVEENVNIYELSEMLLKQMLEMVKNKSSGGISLHVDIPDNTKQTFFFN</sequence>
<dbReference type="PROSITE" id="PS51192">
    <property type="entry name" value="HELICASE_ATP_BIND_1"/>
    <property type="match status" value="1"/>
</dbReference>
<keyword evidence="4" id="KW-0067">ATP-binding</keyword>
<dbReference type="Gene3D" id="3.40.50.300">
    <property type="entry name" value="P-loop containing nucleotide triphosphate hydrolases"/>
    <property type="match status" value="1"/>
</dbReference>
<dbReference type="CDD" id="cd00268">
    <property type="entry name" value="DEADc"/>
    <property type="match status" value="1"/>
</dbReference>
<proteinExistence type="predicted"/>
<dbReference type="GO" id="GO:0004386">
    <property type="term" value="F:helicase activity"/>
    <property type="evidence" value="ECO:0007669"/>
    <property type="project" value="UniProtKB-KW"/>
</dbReference>
<dbReference type="GO" id="GO:0005524">
    <property type="term" value="F:ATP binding"/>
    <property type="evidence" value="ECO:0007669"/>
    <property type="project" value="InterPro"/>
</dbReference>
<dbReference type="PANTHER" id="PTHR47958">
    <property type="entry name" value="ATP-DEPENDENT RNA HELICASE DBP3"/>
    <property type="match status" value="1"/>
</dbReference>
<accession>A0A0N5B9Y8</accession>
<dbReference type="InterPro" id="IPR014001">
    <property type="entry name" value="Helicase_ATP-bd"/>
</dbReference>
<reference evidence="7" key="1">
    <citation type="submission" date="2017-02" db="UniProtKB">
        <authorList>
            <consortium name="WormBaseParasite"/>
        </authorList>
    </citation>
    <scope>IDENTIFICATION</scope>
</reference>
<dbReference type="STRING" id="174720.A0A0N5B9Y8"/>
<dbReference type="Proteomes" id="UP000046392">
    <property type="component" value="Unplaced"/>
</dbReference>